<dbReference type="InterPro" id="IPR001680">
    <property type="entry name" value="WD40_rpt"/>
</dbReference>
<dbReference type="SMART" id="SM00320">
    <property type="entry name" value="WD40"/>
    <property type="match status" value="7"/>
</dbReference>
<dbReference type="Pfam" id="PF24807">
    <property type="entry name" value="WD40_CDC20-Fz"/>
    <property type="match status" value="1"/>
</dbReference>
<dbReference type="InterPro" id="IPR036322">
    <property type="entry name" value="WD40_repeat_dom_sf"/>
</dbReference>
<dbReference type="AlphaFoldDB" id="A0A1A8VZ16"/>
<protein>
    <submittedName>
        <fullName evidence="7">Cell division cycle protein 20 homolog (CDC20)</fullName>
    </submittedName>
</protein>
<dbReference type="EMBL" id="FLQV01000180">
    <property type="protein sequence ID" value="SBS84101.1"/>
    <property type="molecule type" value="Genomic_DNA"/>
</dbReference>
<dbReference type="GO" id="GO:0005680">
    <property type="term" value="C:anaphase-promoting complex"/>
    <property type="evidence" value="ECO:0007669"/>
    <property type="project" value="TreeGrafter"/>
</dbReference>
<dbReference type="PANTHER" id="PTHR19918">
    <property type="entry name" value="CELL DIVISION CYCLE 20 CDC20 FIZZY -RELATED"/>
    <property type="match status" value="1"/>
</dbReference>
<dbReference type="Gene3D" id="2.130.10.10">
    <property type="entry name" value="YVTN repeat-like/Quinoprotein amine dehydrogenase"/>
    <property type="match status" value="1"/>
</dbReference>
<keyword evidence="4" id="KW-0131">Cell cycle</keyword>
<proteinExistence type="inferred from homology"/>
<dbReference type="GO" id="GO:0010997">
    <property type="term" value="F:anaphase-promoting complex binding"/>
    <property type="evidence" value="ECO:0007669"/>
    <property type="project" value="InterPro"/>
</dbReference>
<keyword evidence="2 5" id="KW-0853">WD repeat</keyword>
<dbReference type="PANTHER" id="PTHR19918:SF1">
    <property type="entry name" value="FIZZY-RELATED PROTEIN HOMOLOG"/>
    <property type="match status" value="1"/>
</dbReference>
<dbReference type="Proteomes" id="UP000078546">
    <property type="component" value="Unassembled WGS sequence"/>
</dbReference>
<comment type="similarity">
    <text evidence="1">Belongs to the WD repeat CDC20/Fizzy family.</text>
</comment>
<evidence type="ECO:0000256" key="2">
    <source>
        <dbReference type="ARBA" id="ARBA00022574"/>
    </source>
</evidence>
<dbReference type="InterPro" id="IPR015943">
    <property type="entry name" value="WD40/YVTN_repeat-like_dom_sf"/>
</dbReference>
<accession>A0A1A8VZ16</accession>
<dbReference type="GO" id="GO:1905786">
    <property type="term" value="P:positive regulation of anaphase-promoting complex-dependent catabolic process"/>
    <property type="evidence" value="ECO:0007669"/>
    <property type="project" value="TreeGrafter"/>
</dbReference>
<sequence length="551" mass="64338">MNDLFIHTRYGKKSVSRKYFQSFERDHVYLPNNSLGEFCLSNNKVCRSIFRNNLSDEYEYDVDQKNVNSIYTYKTRYSRQNEYNIKIDEYTLKRRNVSCCKLIDSFHSDNDKDCSSSTKGSYAREKLETYTQKRSYIENDVYEKQSKNILLENAWECISNGENKRKIHIDEPFFSPWLTDPLHILNCDKIEKRKICKEPYRILSAPKLADDFYLNLLDWSKRNIIAVGLNDKVCIWNNDTCKNDELFVLNNMSREKKNKKKKKKKDIEKSVTSLKWNMWGNFLAVGLSNGVVEIWDIEKGIKIRKYKNHKLRVGTLCWYYGTLTSGSRDTTIISCDIRSKENSYTQLTQHKSEICGLQWNFNGKQLASGSNDNSIYIWEKYTNNSLFHFTKHKAAVKAISWCPHKSNLLSSGGGSTDKKIFFWNTDNGKCINKINTNSQVSNILWSKNSHEFISTHSYSNSQIIIWNYPELKKITALTGHKLRVLYASLSPDGTSIVSGSPDETIRFWNVFPKSNNYNFDLLFPLTNCYEMIRWDCVGGIETMPTHFHSLL</sequence>
<evidence type="ECO:0000256" key="5">
    <source>
        <dbReference type="PROSITE-ProRule" id="PRU00221"/>
    </source>
</evidence>
<dbReference type="SUPFAM" id="SSF50978">
    <property type="entry name" value="WD40 repeat-like"/>
    <property type="match status" value="1"/>
</dbReference>
<evidence type="ECO:0000313" key="7">
    <source>
        <dbReference type="EMBL" id="SBS84101.1"/>
    </source>
</evidence>
<dbReference type="GO" id="GO:0051301">
    <property type="term" value="P:cell division"/>
    <property type="evidence" value="ECO:0007669"/>
    <property type="project" value="UniProtKB-KW"/>
</dbReference>
<dbReference type="PROSITE" id="PS50294">
    <property type="entry name" value="WD_REPEATS_REGION"/>
    <property type="match status" value="2"/>
</dbReference>
<feature type="domain" description="CDC20/Fizzy WD40" evidence="6">
    <location>
        <begin position="203"/>
        <end position="508"/>
    </location>
</feature>
<feature type="repeat" description="WD" evidence="5">
    <location>
        <begin position="477"/>
        <end position="510"/>
    </location>
</feature>
<evidence type="ECO:0000256" key="3">
    <source>
        <dbReference type="ARBA" id="ARBA00022737"/>
    </source>
</evidence>
<name>A0A1A8VZ16_PLAOA</name>
<feature type="repeat" description="WD" evidence="5">
    <location>
        <begin position="347"/>
        <end position="379"/>
    </location>
</feature>
<dbReference type="InterPro" id="IPR019775">
    <property type="entry name" value="WD40_repeat_CS"/>
</dbReference>
<dbReference type="InterPro" id="IPR056150">
    <property type="entry name" value="WD40_CDC20-Fz"/>
</dbReference>
<keyword evidence="3" id="KW-0677">Repeat</keyword>
<gene>
    <name evidence="7" type="ORF">POVCU1_010030</name>
</gene>
<dbReference type="PROSITE" id="PS00678">
    <property type="entry name" value="WD_REPEATS_1"/>
    <property type="match status" value="1"/>
</dbReference>
<dbReference type="PROSITE" id="PS50082">
    <property type="entry name" value="WD_REPEATS_2"/>
    <property type="match status" value="3"/>
</dbReference>
<evidence type="ECO:0000259" key="6">
    <source>
        <dbReference type="Pfam" id="PF24807"/>
    </source>
</evidence>
<reference evidence="8" key="1">
    <citation type="submission" date="2016-05" db="EMBL/GenBank/DDBJ databases">
        <authorList>
            <person name="Naeem Raeece"/>
        </authorList>
    </citation>
    <scope>NUCLEOTIDE SEQUENCE [LARGE SCALE GENOMIC DNA]</scope>
</reference>
<dbReference type="GO" id="GO:1990757">
    <property type="term" value="F:ubiquitin ligase activator activity"/>
    <property type="evidence" value="ECO:0007669"/>
    <property type="project" value="TreeGrafter"/>
</dbReference>
<dbReference type="InterPro" id="IPR033010">
    <property type="entry name" value="Cdc20/Fizzy"/>
</dbReference>
<evidence type="ECO:0000256" key="4">
    <source>
        <dbReference type="ARBA" id="ARBA00023306"/>
    </source>
</evidence>
<evidence type="ECO:0000256" key="1">
    <source>
        <dbReference type="ARBA" id="ARBA00006445"/>
    </source>
</evidence>
<keyword evidence="7" id="KW-0132">Cell division</keyword>
<dbReference type="GO" id="GO:0031145">
    <property type="term" value="P:anaphase-promoting complex-dependent catabolic process"/>
    <property type="evidence" value="ECO:0007669"/>
    <property type="project" value="TreeGrafter"/>
</dbReference>
<organism evidence="7 8">
    <name type="scientific">Plasmodium ovale curtisi</name>
    <dbReference type="NCBI Taxonomy" id="864141"/>
    <lineage>
        <taxon>Eukaryota</taxon>
        <taxon>Sar</taxon>
        <taxon>Alveolata</taxon>
        <taxon>Apicomplexa</taxon>
        <taxon>Aconoidasida</taxon>
        <taxon>Haemosporida</taxon>
        <taxon>Plasmodiidae</taxon>
        <taxon>Plasmodium</taxon>
        <taxon>Plasmodium (Plasmodium)</taxon>
    </lineage>
</organism>
<feature type="repeat" description="WD" evidence="5">
    <location>
        <begin position="271"/>
        <end position="305"/>
    </location>
</feature>
<evidence type="ECO:0000313" key="8">
    <source>
        <dbReference type="Proteomes" id="UP000078546"/>
    </source>
</evidence>